<sequence>MNPKEWTTIDLQVPGFGSLSGLCFDDQVCQYMGVPYATIPGRFRRSQAAKGPWPEEKWDGTKLGPFPPQPPRDFYPIPNPQRPWVENPNTSSTECLSLNISVPSKPTVSAGKPLYPVMVFMHGGAFVYAAGGAAIYDGRALADISNSVKEPTIIISVNFRLGVFGFLASKEIREYNLEFGEEGVGNYGLWDQVQALRWIQQHIRAFGGDPARVTLFGQSAGGGVHVPLELLRCLVVDHYFQVSANIHLLRDEPLFSSTIIQSGLLPLCGVLSVEQYQGIYEKLLLVLEIPADLPPREQLQRLIDIDENKLTAAMIPVSVIPVITFSPCDDGYLIGQLMPKYSDYASFKPPSWCTRIMIGDVKHECVIWNKSFRAMDAEAFIKRIKSFLGSDSKAEKLISAYNINSTSDRDENFWKIEKFTTDGLFTAVNWSLIRSYPSVYAYHFDVPSPFDNDWADLGRDVFMWVKFANGKEPWERFDKNGKFMIFQEDQCVLKTVEEDKARGYKTWEEIERGGLLDDSHHISEELCMRWEEITDANKKPEALVVGDFEEYGIKRKTKTAWK</sequence>
<evidence type="ECO:0000259" key="4">
    <source>
        <dbReference type="Pfam" id="PF00135"/>
    </source>
</evidence>
<evidence type="ECO:0000256" key="2">
    <source>
        <dbReference type="ARBA" id="ARBA00022801"/>
    </source>
</evidence>
<dbReference type="Gene3D" id="3.40.50.1820">
    <property type="entry name" value="alpha/beta hydrolase"/>
    <property type="match status" value="1"/>
</dbReference>
<dbReference type="PROSITE" id="PS00122">
    <property type="entry name" value="CARBOXYLESTERASE_B_1"/>
    <property type="match status" value="1"/>
</dbReference>
<dbReference type="EC" id="3.1.1.-" evidence="3"/>
<dbReference type="InterPro" id="IPR029058">
    <property type="entry name" value="AB_hydrolase_fold"/>
</dbReference>
<evidence type="ECO:0000313" key="6">
    <source>
        <dbReference type="Proteomes" id="UP000554235"/>
    </source>
</evidence>
<dbReference type="InterPro" id="IPR050309">
    <property type="entry name" value="Type-B_Carboxylest/Lipase"/>
</dbReference>
<keyword evidence="6" id="KW-1185">Reference proteome</keyword>
<proteinExistence type="inferred from homology"/>
<comment type="caution">
    <text evidence="5">The sequence shown here is derived from an EMBL/GenBank/DDBJ whole genome shotgun (WGS) entry which is preliminary data.</text>
</comment>
<comment type="similarity">
    <text evidence="1 3">Belongs to the type-B carboxylesterase/lipase family.</text>
</comment>
<dbReference type="SUPFAM" id="SSF53474">
    <property type="entry name" value="alpha/beta-Hydrolases"/>
    <property type="match status" value="1"/>
</dbReference>
<feature type="domain" description="Carboxylesterase type B" evidence="4">
    <location>
        <begin position="26"/>
        <end position="452"/>
    </location>
</feature>
<dbReference type="PANTHER" id="PTHR11559">
    <property type="entry name" value="CARBOXYLESTERASE"/>
    <property type="match status" value="1"/>
</dbReference>
<dbReference type="GO" id="GO:0016787">
    <property type="term" value="F:hydrolase activity"/>
    <property type="evidence" value="ECO:0007669"/>
    <property type="project" value="UniProtKB-KW"/>
</dbReference>
<evidence type="ECO:0000256" key="1">
    <source>
        <dbReference type="ARBA" id="ARBA00005964"/>
    </source>
</evidence>
<dbReference type="Proteomes" id="UP000554235">
    <property type="component" value="Unassembled WGS sequence"/>
</dbReference>
<keyword evidence="2 3" id="KW-0378">Hydrolase</keyword>
<dbReference type="InterPro" id="IPR019826">
    <property type="entry name" value="Carboxylesterase_B_AS"/>
</dbReference>
<reference evidence="5 6" key="1">
    <citation type="submission" date="2020-01" db="EMBL/GenBank/DDBJ databases">
        <title>Identification and distribution of gene clusters putatively required for synthesis of sphingolipid metabolism inhibitors in phylogenetically diverse species of the filamentous fungus Fusarium.</title>
        <authorList>
            <person name="Kim H.-S."/>
            <person name="Busman M."/>
            <person name="Brown D.W."/>
            <person name="Divon H."/>
            <person name="Uhlig S."/>
            <person name="Proctor R.H."/>
        </authorList>
    </citation>
    <scope>NUCLEOTIDE SEQUENCE [LARGE SCALE GENOMIC DNA]</scope>
    <source>
        <strain evidence="5 6">NRRL 20459</strain>
    </source>
</reference>
<organism evidence="5 6">
    <name type="scientific">Fusarium albosuccineum</name>
    <dbReference type="NCBI Taxonomy" id="1237068"/>
    <lineage>
        <taxon>Eukaryota</taxon>
        <taxon>Fungi</taxon>
        <taxon>Dikarya</taxon>
        <taxon>Ascomycota</taxon>
        <taxon>Pezizomycotina</taxon>
        <taxon>Sordariomycetes</taxon>
        <taxon>Hypocreomycetidae</taxon>
        <taxon>Hypocreales</taxon>
        <taxon>Nectriaceae</taxon>
        <taxon>Fusarium</taxon>
        <taxon>Fusarium decemcellulare species complex</taxon>
    </lineage>
</organism>
<gene>
    <name evidence="5" type="ORF">FALBO_9520</name>
</gene>
<evidence type="ECO:0000256" key="3">
    <source>
        <dbReference type="RuleBase" id="RU361235"/>
    </source>
</evidence>
<dbReference type="AlphaFoldDB" id="A0A8H4L986"/>
<dbReference type="InterPro" id="IPR002018">
    <property type="entry name" value="CarbesteraseB"/>
</dbReference>
<dbReference type="EMBL" id="JAADYS010001328">
    <property type="protein sequence ID" value="KAF4463654.1"/>
    <property type="molecule type" value="Genomic_DNA"/>
</dbReference>
<protein>
    <recommendedName>
        <fullName evidence="3">Carboxylic ester hydrolase</fullName>
        <ecNumber evidence="3">3.1.1.-</ecNumber>
    </recommendedName>
</protein>
<dbReference type="OrthoDB" id="6846267at2759"/>
<name>A0A8H4L986_9HYPO</name>
<accession>A0A8H4L986</accession>
<evidence type="ECO:0000313" key="5">
    <source>
        <dbReference type="EMBL" id="KAF4463654.1"/>
    </source>
</evidence>
<dbReference type="Pfam" id="PF00135">
    <property type="entry name" value="COesterase"/>
    <property type="match status" value="1"/>
</dbReference>